<evidence type="ECO:0000313" key="1">
    <source>
        <dbReference type="EMBL" id="KAL3767796.1"/>
    </source>
</evidence>
<comment type="caution">
    <text evidence="1">The sequence shown here is derived from an EMBL/GenBank/DDBJ whole genome shotgun (WGS) entry which is preliminary data.</text>
</comment>
<protein>
    <submittedName>
        <fullName evidence="1">Uncharacterized protein</fullName>
    </submittedName>
</protein>
<reference evidence="1 2" key="1">
    <citation type="submission" date="2024-10" db="EMBL/GenBank/DDBJ databases">
        <title>Updated reference genomes for cyclostephanoid diatoms.</title>
        <authorList>
            <person name="Roberts W.R."/>
            <person name="Alverson A.J."/>
        </authorList>
    </citation>
    <scope>NUCLEOTIDE SEQUENCE [LARGE SCALE GENOMIC DNA]</scope>
    <source>
        <strain evidence="1 2">AJA010-31</strain>
    </source>
</reference>
<proteinExistence type="predicted"/>
<dbReference type="AlphaFoldDB" id="A0ABD3N0R7"/>
<dbReference type="Proteomes" id="UP001530400">
    <property type="component" value="Unassembled WGS sequence"/>
</dbReference>
<gene>
    <name evidence="1" type="ORF">ACHAWO_005206</name>
</gene>
<accession>A0ABD3N0R7</accession>
<dbReference type="EMBL" id="JALLPJ020001358">
    <property type="protein sequence ID" value="KAL3767796.1"/>
    <property type="molecule type" value="Genomic_DNA"/>
</dbReference>
<evidence type="ECO:0000313" key="2">
    <source>
        <dbReference type="Proteomes" id="UP001530400"/>
    </source>
</evidence>
<name>A0ABD3N0R7_9STRA</name>
<keyword evidence="2" id="KW-1185">Reference proteome</keyword>
<sequence>MDNQEIVVPAIPANDDDYGDKRKHRAKALTPKQAVTKFWNRGIFIAFHDPRESRPDAAVNDFGLGGEKPKYIVRCKCNPVCKTSFDGWDAYAYNRHFAYKKHQKWESMRNQLGWDEGEAYRDFVKFIELTLDDSDVEDHDPTEDRAVKRARRALDENTIDAIIRVEAKMRDPSSSRLKAGFKPEERRKQEAHYMQLWKEARAELRSMRQELMGETDEDAIEDIRRDMAGLQKKKNELAKFLGIEADAPDQIQHVDDMAHAEYGESLMETKLETV</sequence>
<organism evidence="1 2">
    <name type="scientific">Cyclotella atomus</name>
    <dbReference type="NCBI Taxonomy" id="382360"/>
    <lineage>
        <taxon>Eukaryota</taxon>
        <taxon>Sar</taxon>
        <taxon>Stramenopiles</taxon>
        <taxon>Ochrophyta</taxon>
        <taxon>Bacillariophyta</taxon>
        <taxon>Coscinodiscophyceae</taxon>
        <taxon>Thalassiosirophycidae</taxon>
        <taxon>Stephanodiscales</taxon>
        <taxon>Stephanodiscaceae</taxon>
        <taxon>Cyclotella</taxon>
    </lineage>
</organism>